<accession>A0A3A8KH28</accession>
<name>A0A3A8KH28_9BACT</name>
<dbReference type="InterPro" id="IPR036249">
    <property type="entry name" value="Thioredoxin-like_sf"/>
</dbReference>
<sequence>MQLYFSPLSCSVATRICLYEAGAEATYIEVDSKTKRTQDGSDYRQVHPLGLVPALRTDDGDVLTENAAILQYLAQALPQAGLAPDDSRGRTRLQQWLSFIGTELHKATFSPLLDSKSPEGARSYALERGTARLAYLDQHLTGREFLLERFSVADAYLVTVLGWCVATPIELMKWPALSAYFARLKDRPSVAKAFSEERRLYGAELEKRKLRQ</sequence>
<proteinExistence type="predicted"/>
<dbReference type="EMBL" id="RAWE01000003">
    <property type="protein sequence ID" value="RKH07508.1"/>
    <property type="molecule type" value="Genomic_DNA"/>
</dbReference>
<dbReference type="SFLD" id="SFLDG01150">
    <property type="entry name" value="Main.1:_Beta-like"/>
    <property type="match status" value="1"/>
</dbReference>
<dbReference type="Gene3D" id="1.20.1050.10">
    <property type="match status" value="1"/>
</dbReference>
<dbReference type="SFLD" id="SFLDS00019">
    <property type="entry name" value="Glutathione_Transferase_(cytos"/>
    <property type="match status" value="1"/>
</dbReference>
<dbReference type="SUPFAM" id="SSF47616">
    <property type="entry name" value="GST C-terminal domain-like"/>
    <property type="match status" value="1"/>
</dbReference>
<keyword evidence="3" id="KW-0808">Transferase</keyword>
<organism evidence="3 4">
    <name type="scientific">Corallococcus carmarthensis</name>
    <dbReference type="NCBI Taxonomy" id="2316728"/>
    <lineage>
        <taxon>Bacteria</taxon>
        <taxon>Pseudomonadati</taxon>
        <taxon>Myxococcota</taxon>
        <taxon>Myxococcia</taxon>
        <taxon>Myxococcales</taxon>
        <taxon>Cystobacterineae</taxon>
        <taxon>Myxococcaceae</taxon>
        <taxon>Corallococcus</taxon>
    </lineage>
</organism>
<dbReference type="InterPro" id="IPR010987">
    <property type="entry name" value="Glutathione-S-Trfase_C-like"/>
</dbReference>
<evidence type="ECO:0000259" key="1">
    <source>
        <dbReference type="PROSITE" id="PS50404"/>
    </source>
</evidence>
<gene>
    <name evidence="3" type="ORF">D7X32_01735</name>
</gene>
<evidence type="ECO:0000313" key="4">
    <source>
        <dbReference type="Proteomes" id="UP000268313"/>
    </source>
</evidence>
<dbReference type="Proteomes" id="UP000268313">
    <property type="component" value="Unassembled WGS sequence"/>
</dbReference>
<feature type="domain" description="GST N-terminal" evidence="1">
    <location>
        <begin position="1"/>
        <end position="81"/>
    </location>
</feature>
<dbReference type="RefSeq" id="WP_120600733.1">
    <property type="nucleotide sequence ID" value="NZ_JABFJX010000005.1"/>
</dbReference>
<reference evidence="4" key="1">
    <citation type="submission" date="2018-09" db="EMBL/GenBank/DDBJ databases">
        <authorList>
            <person name="Livingstone P.G."/>
            <person name="Whitworth D.E."/>
        </authorList>
    </citation>
    <scope>NUCLEOTIDE SEQUENCE [LARGE SCALE GENOMIC DNA]</scope>
    <source>
        <strain evidence="4">CA043D</strain>
    </source>
</reference>
<dbReference type="PANTHER" id="PTHR44051:SF8">
    <property type="entry name" value="GLUTATHIONE S-TRANSFERASE GSTA"/>
    <property type="match status" value="1"/>
</dbReference>
<evidence type="ECO:0000313" key="3">
    <source>
        <dbReference type="EMBL" id="RKH07508.1"/>
    </source>
</evidence>
<dbReference type="SFLD" id="SFLDG00358">
    <property type="entry name" value="Main_(cytGST)"/>
    <property type="match status" value="1"/>
</dbReference>
<protein>
    <submittedName>
        <fullName evidence="3">Glutathione S-transferase</fullName>
    </submittedName>
</protein>
<dbReference type="InterPro" id="IPR036282">
    <property type="entry name" value="Glutathione-S-Trfase_C_sf"/>
</dbReference>
<dbReference type="Pfam" id="PF13409">
    <property type="entry name" value="GST_N_2"/>
    <property type="match status" value="1"/>
</dbReference>
<dbReference type="PROSITE" id="PS50404">
    <property type="entry name" value="GST_NTER"/>
    <property type="match status" value="1"/>
</dbReference>
<dbReference type="CDD" id="cd03057">
    <property type="entry name" value="GST_N_Beta"/>
    <property type="match status" value="1"/>
</dbReference>
<dbReference type="AlphaFoldDB" id="A0A3A8KH28"/>
<dbReference type="SUPFAM" id="SSF52833">
    <property type="entry name" value="Thioredoxin-like"/>
    <property type="match status" value="1"/>
</dbReference>
<evidence type="ECO:0000259" key="2">
    <source>
        <dbReference type="PROSITE" id="PS50405"/>
    </source>
</evidence>
<dbReference type="Gene3D" id="3.40.30.10">
    <property type="entry name" value="Glutaredoxin"/>
    <property type="match status" value="1"/>
</dbReference>
<dbReference type="OrthoDB" id="8772754at2"/>
<dbReference type="InterPro" id="IPR004045">
    <property type="entry name" value="Glutathione_S-Trfase_N"/>
</dbReference>
<feature type="domain" description="GST C-terminal" evidence="2">
    <location>
        <begin position="86"/>
        <end position="212"/>
    </location>
</feature>
<dbReference type="PANTHER" id="PTHR44051">
    <property type="entry name" value="GLUTATHIONE S-TRANSFERASE-RELATED"/>
    <property type="match status" value="1"/>
</dbReference>
<dbReference type="InterPro" id="IPR040079">
    <property type="entry name" value="Glutathione_S-Trfase"/>
</dbReference>
<dbReference type="Pfam" id="PF13410">
    <property type="entry name" value="GST_C_2"/>
    <property type="match status" value="1"/>
</dbReference>
<keyword evidence="4" id="KW-1185">Reference proteome</keyword>
<comment type="caution">
    <text evidence="3">The sequence shown here is derived from an EMBL/GenBank/DDBJ whole genome shotgun (WGS) entry which is preliminary data.</text>
</comment>
<dbReference type="PROSITE" id="PS50405">
    <property type="entry name" value="GST_CTER"/>
    <property type="match status" value="1"/>
</dbReference>
<dbReference type="CDD" id="cd03188">
    <property type="entry name" value="GST_C_Beta"/>
    <property type="match status" value="1"/>
</dbReference>
<dbReference type="GO" id="GO:0016740">
    <property type="term" value="F:transferase activity"/>
    <property type="evidence" value="ECO:0007669"/>
    <property type="project" value="UniProtKB-KW"/>
</dbReference>